<comment type="similarity">
    <text evidence="14 16">In the N-terminal section; belongs to the carbohydrate kinase PfkB family.</text>
</comment>
<keyword evidence="6 16" id="KW-0548">Nucleotidyltransferase</keyword>
<evidence type="ECO:0000256" key="1">
    <source>
        <dbReference type="ARBA" id="ARBA00002319"/>
    </source>
</evidence>
<dbReference type="UniPathway" id="UPA00356">
    <property type="reaction ID" value="UER00437"/>
</dbReference>
<organism evidence="19 20">
    <name type="scientific">Beggiatoa leptomitoformis</name>
    <dbReference type="NCBI Taxonomy" id="288004"/>
    <lineage>
        <taxon>Bacteria</taxon>
        <taxon>Pseudomonadati</taxon>
        <taxon>Pseudomonadota</taxon>
        <taxon>Gammaproteobacteria</taxon>
        <taxon>Thiotrichales</taxon>
        <taxon>Thiotrichaceae</taxon>
        <taxon>Beggiatoa</taxon>
    </lineage>
</organism>
<dbReference type="EMBL" id="CP018889">
    <property type="protein sequence ID" value="AUI69034.1"/>
    <property type="molecule type" value="Genomic_DNA"/>
</dbReference>
<dbReference type="GO" id="GO:0005829">
    <property type="term" value="C:cytosol"/>
    <property type="evidence" value="ECO:0007669"/>
    <property type="project" value="TreeGrafter"/>
</dbReference>
<dbReference type="GO" id="GO:0005524">
    <property type="term" value="F:ATP binding"/>
    <property type="evidence" value="ECO:0007669"/>
    <property type="project" value="UniProtKB-UniRule"/>
</dbReference>
<dbReference type="InterPro" id="IPR011914">
    <property type="entry name" value="RfaE_dom_II"/>
</dbReference>
<dbReference type="NCBIfam" id="TIGR02199">
    <property type="entry name" value="rfaE_dom_II"/>
    <property type="match status" value="1"/>
</dbReference>
<dbReference type="RefSeq" id="WP_062153845.1">
    <property type="nucleotide sequence ID" value="NZ_CP012373.2"/>
</dbReference>
<comment type="pathway">
    <text evidence="16">Nucleotide-sugar biosynthesis; ADP-L-glycero-beta-D-manno-heptose biosynthesis; ADP-L-glycero-beta-D-manno-heptose from D-glycero-beta-D-manno-heptose 7-phosphate: step 3/4.</text>
</comment>
<dbReference type="Gene3D" id="3.40.1190.20">
    <property type="match status" value="1"/>
</dbReference>
<evidence type="ECO:0000256" key="7">
    <source>
        <dbReference type="ARBA" id="ARBA00022741"/>
    </source>
</evidence>
<evidence type="ECO:0000256" key="11">
    <source>
        <dbReference type="ARBA" id="ARBA00023277"/>
    </source>
</evidence>
<evidence type="ECO:0000256" key="13">
    <source>
        <dbReference type="ARBA" id="ARBA00052873"/>
    </source>
</evidence>
<dbReference type="EC" id="2.7.7.70" evidence="16"/>
<dbReference type="EC" id="2.7.1.167" evidence="16"/>
<dbReference type="PROSITE" id="PS00583">
    <property type="entry name" value="PFKB_KINASES_1"/>
    <property type="match status" value="1"/>
</dbReference>
<keyword evidence="20" id="KW-1185">Reference proteome</keyword>
<reference evidence="20" key="1">
    <citation type="submission" date="2016-12" db="EMBL/GenBank/DDBJ databases">
        <title>Complete Genome Sequence of Beggiatoa leptomitiformis D-401.</title>
        <authorList>
            <person name="Fomenkov A."/>
            <person name="Vincze T."/>
            <person name="Grabovich M."/>
            <person name="Anton B.P."/>
            <person name="Dubinina G."/>
            <person name="Orlova M."/>
            <person name="Belousova E."/>
            <person name="Roberts R.J."/>
        </authorList>
    </citation>
    <scope>NUCLEOTIDE SEQUENCE [LARGE SCALE GENOMIC DNA]</scope>
    <source>
        <strain evidence="20">D-401</strain>
    </source>
</reference>
<dbReference type="GO" id="GO:0009244">
    <property type="term" value="P:lipopolysaccharide core region biosynthetic process"/>
    <property type="evidence" value="ECO:0007669"/>
    <property type="project" value="UniProtKB-UniPathway"/>
</dbReference>
<keyword evidence="10 16" id="KW-0511">Multifunctional enzyme</keyword>
<evidence type="ECO:0000256" key="4">
    <source>
        <dbReference type="ARBA" id="ARBA00011738"/>
    </source>
</evidence>
<dbReference type="Pfam" id="PF01467">
    <property type="entry name" value="CTP_transf_like"/>
    <property type="match status" value="1"/>
</dbReference>
<dbReference type="UniPathway" id="UPA00958"/>
<feature type="active site" evidence="16">
    <location>
        <position position="265"/>
    </location>
</feature>
<keyword evidence="11 16" id="KW-0119">Carbohydrate metabolism</keyword>
<dbReference type="Pfam" id="PF00294">
    <property type="entry name" value="PfkB"/>
    <property type="match status" value="1"/>
</dbReference>
<dbReference type="STRING" id="288004.AL038_14050"/>
<dbReference type="InterPro" id="IPR029056">
    <property type="entry name" value="Ribokinase-like"/>
</dbReference>
<feature type="domain" description="Carbohydrate kinase PfkB" evidence="17">
    <location>
        <begin position="12"/>
        <end position="303"/>
    </location>
</feature>
<dbReference type="InterPro" id="IPR011913">
    <property type="entry name" value="RfaE_dom_I"/>
</dbReference>
<feature type="region of interest" description="Cytidylyltransferase" evidence="16">
    <location>
        <begin position="343"/>
        <end position="479"/>
    </location>
</feature>
<comment type="catalytic activity">
    <reaction evidence="13 16">
        <text>D-glycero-beta-D-manno-heptose 7-phosphate + ATP = D-glycero-beta-D-manno-heptose 1,7-bisphosphate + ADP + H(+)</text>
        <dbReference type="Rhea" id="RHEA:27473"/>
        <dbReference type="ChEBI" id="CHEBI:15378"/>
        <dbReference type="ChEBI" id="CHEBI:30616"/>
        <dbReference type="ChEBI" id="CHEBI:60204"/>
        <dbReference type="ChEBI" id="CHEBI:60208"/>
        <dbReference type="ChEBI" id="CHEBI:456216"/>
        <dbReference type="EC" id="2.7.1.167"/>
    </reaction>
</comment>
<comment type="pathway">
    <text evidence="16">Nucleotide-sugar biosynthesis; ADP-L-glycero-beta-D-manno-heptose biosynthesis; ADP-L-glycero-beta-D-manno-heptose from D-glycero-beta-D-manno-heptose 7-phosphate: step 1/4.</text>
</comment>
<evidence type="ECO:0000256" key="5">
    <source>
        <dbReference type="ARBA" id="ARBA00022679"/>
    </source>
</evidence>
<dbReference type="FunFam" id="3.40.50.620:FF:000028">
    <property type="entry name" value="Bifunctional protein HldE"/>
    <property type="match status" value="1"/>
</dbReference>
<dbReference type="PANTHER" id="PTHR46969">
    <property type="entry name" value="BIFUNCTIONAL PROTEIN HLDE"/>
    <property type="match status" value="1"/>
</dbReference>
<evidence type="ECO:0000256" key="3">
    <source>
        <dbReference type="ARBA" id="ARBA00004713"/>
    </source>
</evidence>
<dbReference type="Proteomes" id="UP000234271">
    <property type="component" value="Chromosome"/>
</dbReference>
<evidence type="ECO:0000256" key="8">
    <source>
        <dbReference type="ARBA" id="ARBA00022777"/>
    </source>
</evidence>
<dbReference type="GO" id="GO:0016773">
    <property type="term" value="F:phosphotransferase activity, alcohol group as acceptor"/>
    <property type="evidence" value="ECO:0007669"/>
    <property type="project" value="InterPro"/>
</dbReference>
<dbReference type="Gene3D" id="3.40.50.620">
    <property type="entry name" value="HUPs"/>
    <property type="match status" value="1"/>
</dbReference>
<feature type="binding site" evidence="16">
    <location>
        <begin position="196"/>
        <end position="199"/>
    </location>
    <ligand>
        <name>ATP</name>
        <dbReference type="ChEBI" id="CHEBI:30616"/>
    </ligand>
</feature>
<evidence type="ECO:0000259" key="17">
    <source>
        <dbReference type="Pfam" id="PF00294"/>
    </source>
</evidence>
<comment type="catalytic activity">
    <reaction evidence="12 16">
        <text>D-glycero-beta-D-manno-heptose 1-phosphate + ATP + H(+) = ADP-D-glycero-beta-D-manno-heptose + diphosphate</text>
        <dbReference type="Rhea" id="RHEA:27465"/>
        <dbReference type="ChEBI" id="CHEBI:15378"/>
        <dbReference type="ChEBI" id="CHEBI:30616"/>
        <dbReference type="ChEBI" id="CHEBI:33019"/>
        <dbReference type="ChEBI" id="CHEBI:59967"/>
        <dbReference type="ChEBI" id="CHEBI:61593"/>
        <dbReference type="EC" id="2.7.7.70"/>
    </reaction>
</comment>
<dbReference type="CDD" id="cd01172">
    <property type="entry name" value="RfaE_like"/>
    <property type="match status" value="1"/>
</dbReference>
<dbReference type="InterPro" id="IPR002173">
    <property type="entry name" value="Carboh/pur_kinase_PfkB_CS"/>
</dbReference>
<dbReference type="InterPro" id="IPR011611">
    <property type="entry name" value="PfkB_dom"/>
</dbReference>
<dbReference type="InterPro" id="IPR023030">
    <property type="entry name" value="Bifunc_HldE"/>
</dbReference>
<protein>
    <recommendedName>
        <fullName evidence="16">Bifunctional protein HldE</fullName>
    </recommendedName>
    <domain>
        <recommendedName>
            <fullName evidence="16">D-beta-D-heptose 7-phosphate kinase</fullName>
            <ecNumber evidence="16">2.7.1.167</ecNumber>
        </recommendedName>
        <alternativeName>
            <fullName evidence="16">D-beta-D-heptose 7-phosphotransferase</fullName>
        </alternativeName>
        <alternativeName>
            <fullName evidence="16">D-glycero-beta-D-manno-heptose-7-phosphate kinase</fullName>
        </alternativeName>
    </domain>
    <domain>
        <recommendedName>
            <fullName evidence="16">D-beta-D-heptose 1-phosphate adenylyltransferase</fullName>
            <ecNumber evidence="16">2.7.7.70</ecNumber>
        </recommendedName>
        <alternativeName>
            <fullName evidence="16">D-glycero-beta-D-manno-heptose 1-phosphate adenylyltransferase</fullName>
        </alternativeName>
    </domain>
</protein>
<gene>
    <name evidence="16 19" type="primary">hldE</name>
    <name evidence="19" type="ORF">BLE401_10205</name>
</gene>
<dbReference type="NCBIfam" id="NF008454">
    <property type="entry name" value="PRK11316.1"/>
    <property type="match status" value="1"/>
</dbReference>
<dbReference type="FunFam" id="3.40.1190.20:FF:000002">
    <property type="entry name" value="Bifunctional protein HldE"/>
    <property type="match status" value="1"/>
</dbReference>
<evidence type="ECO:0000256" key="14">
    <source>
        <dbReference type="ARBA" id="ARBA00060955"/>
    </source>
</evidence>
<keyword evidence="9 16" id="KW-0067">ATP-binding</keyword>
<dbReference type="AlphaFoldDB" id="A0A2N9YEZ2"/>
<dbReference type="NCBIfam" id="TIGR02198">
    <property type="entry name" value="rfaE_dom_I"/>
    <property type="match status" value="1"/>
</dbReference>
<comment type="function">
    <text evidence="2 16">Catalyzes the ADP transfer from ATP to D-glycero-beta-D-manno-heptose 1-phosphate, yielding ADP-D-glycero-beta-D-manno-heptose.</text>
</comment>
<evidence type="ECO:0000256" key="16">
    <source>
        <dbReference type="HAMAP-Rule" id="MF_01603"/>
    </source>
</evidence>
<name>A0A2N9YEZ2_9GAMM</name>
<evidence type="ECO:0000256" key="9">
    <source>
        <dbReference type="ARBA" id="ARBA00022840"/>
    </source>
</evidence>
<evidence type="ECO:0000256" key="2">
    <source>
        <dbReference type="ARBA" id="ARBA00003753"/>
    </source>
</evidence>
<evidence type="ECO:0000256" key="6">
    <source>
        <dbReference type="ARBA" id="ARBA00022695"/>
    </source>
</evidence>
<proteinExistence type="inferred from homology"/>
<dbReference type="InterPro" id="IPR014729">
    <property type="entry name" value="Rossmann-like_a/b/a_fold"/>
</dbReference>
<dbReference type="NCBIfam" id="TIGR00125">
    <property type="entry name" value="cyt_tran_rel"/>
    <property type="match status" value="1"/>
</dbReference>
<accession>A0A2N9YEZ2</accession>
<sequence length="479" mass="51702">MTVSLPDFSLARVLVVGDVMLDRYWHGATSRISPEAPVPIVHIQQVTEQAGGAGNVALNISALGAKATLISVTGDDTAANTVENLLQQAKVACRLHRLAHIPTITKLRVLSRHQQLIRLDFEEKFTLLAEDKVLLLQVQDCLANVDVLVLSDYGKGVLADPQSLIQLARQAHKAVLVDPKGQDFTKYRGATIITPNLSEFETIVGHCCNEQVLVERGENLRLQLQLDALLITRSEKGMTLLRHAQPALHLPTHARDVYDVTGAGDTVIGVLSAGLAAGMELGQATTLANHAAGLVVSKLGTATVSIAELETALHITHSQAIQTLYGLQKIINIARANGERIVMTNGCFDILHAGHIQYLSQARQLGDRLIVAMNDDASVRRLKGASRPINSLEHRMTVLSALDCVDWVIPFSEDTPESLICQLLPDILVKGGDYQIDQIAGGRCVLDNGGKVLVLDYLAGCSTTATLQALQNSQINLEK</sequence>
<dbReference type="PANTHER" id="PTHR46969:SF1">
    <property type="entry name" value="BIFUNCTIONAL PROTEIN HLDE"/>
    <property type="match status" value="1"/>
</dbReference>
<evidence type="ECO:0000259" key="18">
    <source>
        <dbReference type="Pfam" id="PF01467"/>
    </source>
</evidence>
<dbReference type="InterPro" id="IPR004821">
    <property type="entry name" value="Cyt_trans-like"/>
</dbReference>
<comment type="pathway">
    <text evidence="3">Bacterial outer membrane biogenesis; LPS core biosynthesis.</text>
</comment>
<dbReference type="SUPFAM" id="SSF52374">
    <property type="entry name" value="Nucleotidylyl transferase"/>
    <property type="match status" value="1"/>
</dbReference>
<dbReference type="SUPFAM" id="SSF53613">
    <property type="entry name" value="Ribokinase-like"/>
    <property type="match status" value="1"/>
</dbReference>
<comment type="subunit">
    <text evidence="4 16">Homodimer.</text>
</comment>
<dbReference type="GO" id="GO:0033785">
    <property type="term" value="F:heptose 7-phosphate kinase activity"/>
    <property type="evidence" value="ECO:0007669"/>
    <property type="project" value="UniProtKB-UniRule"/>
</dbReference>
<evidence type="ECO:0000256" key="10">
    <source>
        <dbReference type="ARBA" id="ARBA00023268"/>
    </source>
</evidence>
<dbReference type="OrthoDB" id="9802794at2"/>
<evidence type="ECO:0000313" key="19">
    <source>
        <dbReference type="EMBL" id="AUI69034.1"/>
    </source>
</evidence>
<feature type="domain" description="Cytidyltransferase-like" evidence="18">
    <location>
        <begin position="343"/>
        <end position="437"/>
    </location>
</feature>
<keyword evidence="8 16" id="KW-0418">Kinase</keyword>
<evidence type="ECO:0000313" key="20">
    <source>
        <dbReference type="Proteomes" id="UP000234271"/>
    </source>
</evidence>
<feature type="region of interest" description="Ribokinase" evidence="16">
    <location>
        <begin position="1"/>
        <end position="315"/>
    </location>
</feature>
<comment type="similarity">
    <text evidence="15 16">In the C-terminal section; belongs to the cytidylyltransferase family.</text>
</comment>
<dbReference type="HAMAP" id="MF_01603">
    <property type="entry name" value="HldE"/>
    <property type="match status" value="1"/>
</dbReference>
<dbReference type="GO" id="GO:0097171">
    <property type="term" value="P:ADP-L-glycero-beta-D-manno-heptose biosynthetic process"/>
    <property type="evidence" value="ECO:0007669"/>
    <property type="project" value="UniProtKB-UniPathway"/>
</dbReference>
<dbReference type="KEGG" id="blep:AL038_14050"/>
<evidence type="ECO:0000256" key="12">
    <source>
        <dbReference type="ARBA" id="ARBA00047428"/>
    </source>
</evidence>
<comment type="function">
    <text evidence="1 16">Catalyzes the phosphorylation of D-glycero-D-manno-heptose 7-phosphate at the C-1 position to selectively form D-glycero-beta-D-manno-heptose-1,7-bisphosphate.</text>
</comment>
<keyword evidence="7 16" id="KW-0547">Nucleotide-binding</keyword>
<evidence type="ECO:0000256" key="15">
    <source>
        <dbReference type="ARBA" id="ARBA00061122"/>
    </source>
</evidence>
<dbReference type="GO" id="GO:0033786">
    <property type="term" value="F:heptose-1-phosphate adenylyltransferase activity"/>
    <property type="evidence" value="ECO:0007669"/>
    <property type="project" value="UniProtKB-UniRule"/>
</dbReference>
<keyword evidence="5 16" id="KW-0808">Transferase</keyword>